<proteinExistence type="predicted"/>
<sequence length="73" mass="8152">MEFYKKTQDEGSKQLKEEGEEALGLGVGIIKFEDDVELSWAETSADLDETDIAMTRVTGIANYTIAFASFRQI</sequence>
<protein>
    <submittedName>
        <fullName evidence="1">Uncharacterized protein</fullName>
    </submittedName>
</protein>
<reference evidence="1 2" key="1">
    <citation type="submission" date="2018-04" db="EMBL/GenBank/DDBJ databases">
        <authorList>
            <person name="Vogel A."/>
        </authorList>
    </citation>
    <scope>NUCLEOTIDE SEQUENCE [LARGE SCALE GENOMIC DNA]</scope>
</reference>
<dbReference type="Proteomes" id="UP000595140">
    <property type="component" value="Unassembled WGS sequence"/>
</dbReference>
<name>A0A484KH23_9ASTE</name>
<accession>A0A484KH23</accession>
<evidence type="ECO:0000313" key="1">
    <source>
        <dbReference type="EMBL" id="VFQ64168.1"/>
    </source>
</evidence>
<keyword evidence="2" id="KW-1185">Reference proteome</keyword>
<organism evidence="1 2">
    <name type="scientific">Cuscuta campestris</name>
    <dbReference type="NCBI Taxonomy" id="132261"/>
    <lineage>
        <taxon>Eukaryota</taxon>
        <taxon>Viridiplantae</taxon>
        <taxon>Streptophyta</taxon>
        <taxon>Embryophyta</taxon>
        <taxon>Tracheophyta</taxon>
        <taxon>Spermatophyta</taxon>
        <taxon>Magnoliopsida</taxon>
        <taxon>eudicotyledons</taxon>
        <taxon>Gunneridae</taxon>
        <taxon>Pentapetalae</taxon>
        <taxon>asterids</taxon>
        <taxon>lamiids</taxon>
        <taxon>Solanales</taxon>
        <taxon>Convolvulaceae</taxon>
        <taxon>Cuscuteae</taxon>
        <taxon>Cuscuta</taxon>
        <taxon>Cuscuta subgen. Grammica</taxon>
        <taxon>Cuscuta sect. Cleistogrammica</taxon>
    </lineage>
</organism>
<evidence type="ECO:0000313" key="2">
    <source>
        <dbReference type="Proteomes" id="UP000595140"/>
    </source>
</evidence>
<gene>
    <name evidence="1" type="ORF">CCAM_LOCUS5944</name>
</gene>
<dbReference type="AlphaFoldDB" id="A0A484KH23"/>
<dbReference type="EMBL" id="OOIL02000370">
    <property type="protein sequence ID" value="VFQ64168.1"/>
    <property type="molecule type" value="Genomic_DNA"/>
</dbReference>